<reference evidence="2" key="1">
    <citation type="submission" date="2023-06" db="EMBL/GenBank/DDBJ databases">
        <title>Genome-scale phylogeny and comparative genomics of the fungal order Sordariales.</title>
        <authorList>
            <consortium name="Lawrence Berkeley National Laboratory"/>
            <person name="Hensen N."/>
            <person name="Bonometti L."/>
            <person name="Westerberg I."/>
            <person name="Brannstrom I.O."/>
            <person name="Guillou S."/>
            <person name="Cros-Aarteil S."/>
            <person name="Calhoun S."/>
            <person name="Haridas S."/>
            <person name="Kuo A."/>
            <person name="Mondo S."/>
            <person name="Pangilinan J."/>
            <person name="Riley R."/>
            <person name="Labutti K."/>
            <person name="Andreopoulos B."/>
            <person name="Lipzen A."/>
            <person name="Chen C."/>
            <person name="Yanf M."/>
            <person name="Daum C."/>
            <person name="Ng V."/>
            <person name="Clum A."/>
            <person name="Steindorff A."/>
            <person name="Ohm R."/>
            <person name="Martin F."/>
            <person name="Silar P."/>
            <person name="Natvig D."/>
            <person name="Lalanne C."/>
            <person name="Gautier V."/>
            <person name="Ament-Velasquez S.L."/>
            <person name="Kruys A."/>
            <person name="Hutchinson M.I."/>
            <person name="Powell A.J."/>
            <person name="Barry K."/>
            <person name="Miller A.N."/>
            <person name="Grigoriev I.V."/>
            <person name="Debuchy R."/>
            <person name="Gladieux P."/>
            <person name="Thoren M.H."/>
            <person name="Johannesson H."/>
        </authorList>
    </citation>
    <scope>NUCLEOTIDE SEQUENCE</scope>
    <source>
        <strain evidence="2">CBS 606.72</strain>
    </source>
</reference>
<evidence type="ECO:0000256" key="1">
    <source>
        <dbReference type="SAM" id="Phobius"/>
    </source>
</evidence>
<evidence type="ECO:0000313" key="2">
    <source>
        <dbReference type="EMBL" id="KAK0612094.1"/>
    </source>
</evidence>
<dbReference type="AlphaFoldDB" id="A0AA39TLW3"/>
<keyword evidence="1" id="KW-0812">Transmembrane</keyword>
<sequence length="606" mass="64788">MASPTPREVRRLASDHDFVLGAQSPRRLGWWAFLATHLSLLAAFGAGAIFVIVAIVYTSTLGRKVLDCTSWATSCDKADGWTIENLGTVQGIITLIYFIGVASLAFVALAMCEAAIWPLLTRQSFSIGQLEAFLSVTRGSVLSVPVAALSVRRVATGLVLLAAVAAMLIPLASAPLVGFAYTPTWEPMNLESNYSSAGRITEMYAQTAPPTSVIAGVLAEYHSWSMDPSSEPLPEYRDWYVDRETLGQRGGFSANAVKLDTTITCAPFRTQQLQRDGMLWNAFVTKMNRTNSNNAVAGNKNSSAEVWVRGFPQLTLWADDFTFLSPTRTRTTLVFAALNGTIDKGLWSPFVHPDIAGVSAIACDIDITALDSVLTIGQPPSVDPLPTLSSLSNIRLSAAPNNTAINELLLWFTIAPLLTAPSVDGAQPLFSNSTTTVRPIAFTGSSPLPDTTNTWTTDGITTFIRIAIGALAQTTSSPYLASPDGAPTQITLTTSTPVKKLSPSRALLLIILPVLLLAIAAAVATWSFLVHKREGIPVMRMMGLAEVLKSAQTRNLRDQAATDAAKTYLPSELGAKVRVRFGVDKDGMAGLARGARGFREGNGVVV</sequence>
<feature type="transmembrane region" description="Helical" evidence="1">
    <location>
        <begin position="132"/>
        <end position="151"/>
    </location>
</feature>
<organism evidence="2 3">
    <name type="scientific">Immersiella caudata</name>
    <dbReference type="NCBI Taxonomy" id="314043"/>
    <lineage>
        <taxon>Eukaryota</taxon>
        <taxon>Fungi</taxon>
        <taxon>Dikarya</taxon>
        <taxon>Ascomycota</taxon>
        <taxon>Pezizomycotina</taxon>
        <taxon>Sordariomycetes</taxon>
        <taxon>Sordariomycetidae</taxon>
        <taxon>Sordariales</taxon>
        <taxon>Lasiosphaeriaceae</taxon>
        <taxon>Immersiella</taxon>
    </lineage>
</organism>
<protein>
    <submittedName>
        <fullName evidence="2">Uncharacterized protein</fullName>
    </submittedName>
</protein>
<keyword evidence="1" id="KW-0472">Membrane</keyword>
<accession>A0AA39TLW3</accession>
<dbReference type="Proteomes" id="UP001175000">
    <property type="component" value="Unassembled WGS sequence"/>
</dbReference>
<comment type="caution">
    <text evidence="2">The sequence shown here is derived from an EMBL/GenBank/DDBJ whole genome shotgun (WGS) entry which is preliminary data.</text>
</comment>
<keyword evidence="1" id="KW-1133">Transmembrane helix</keyword>
<feature type="transmembrane region" description="Helical" evidence="1">
    <location>
        <begin position="95"/>
        <end position="120"/>
    </location>
</feature>
<gene>
    <name evidence="2" type="ORF">B0T14DRAFT_440465</name>
</gene>
<feature type="transmembrane region" description="Helical" evidence="1">
    <location>
        <begin position="158"/>
        <end position="181"/>
    </location>
</feature>
<proteinExistence type="predicted"/>
<evidence type="ECO:0000313" key="3">
    <source>
        <dbReference type="Proteomes" id="UP001175000"/>
    </source>
</evidence>
<feature type="transmembrane region" description="Helical" evidence="1">
    <location>
        <begin position="506"/>
        <end position="530"/>
    </location>
</feature>
<name>A0AA39TLW3_9PEZI</name>
<feature type="transmembrane region" description="Helical" evidence="1">
    <location>
        <begin position="30"/>
        <end position="57"/>
    </location>
</feature>
<keyword evidence="3" id="KW-1185">Reference proteome</keyword>
<dbReference type="EMBL" id="JAULSU010000007">
    <property type="protein sequence ID" value="KAK0612094.1"/>
    <property type="molecule type" value="Genomic_DNA"/>
</dbReference>